<gene>
    <name evidence="3" type="ORF">DS742_09475</name>
    <name evidence="2" type="ORF">LAD12857_43220</name>
</gene>
<dbReference type="Proteomes" id="UP001419084">
    <property type="component" value="Unassembled WGS sequence"/>
</dbReference>
<comment type="caution">
    <text evidence="3">The sequence shown here is derived from an EMBL/GenBank/DDBJ whole genome shotgun (WGS) entry which is preliminary data.</text>
</comment>
<keyword evidence="1" id="KW-0812">Transmembrane</keyword>
<dbReference type="AlphaFoldDB" id="A0A3E2NE11"/>
<keyword evidence="1" id="KW-0472">Membrane</keyword>
<dbReference type="OrthoDB" id="1100174at2"/>
<dbReference type="EMBL" id="QOHO01000026">
    <property type="protein sequence ID" value="RFZ79242.1"/>
    <property type="molecule type" value="Genomic_DNA"/>
</dbReference>
<name>A0A3E2NE11_9FIRM</name>
<dbReference type="Proteomes" id="UP000260680">
    <property type="component" value="Unassembled WGS sequence"/>
</dbReference>
<dbReference type="InterPro" id="IPR021354">
    <property type="entry name" value="DUF2975"/>
</dbReference>
<organism evidence="3 4">
    <name type="scientific">Lacrimispora amygdalina</name>
    <dbReference type="NCBI Taxonomy" id="253257"/>
    <lineage>
        <taxon>Bacteria</taxon>
        <taxon>Bacillati</taxon>
        <taxon>Bacillota</taxon>
        <taxon>Clostridia</taxon>
        <taxon>Lachnospirales</taxon>
        <taxon>Lachnospiraceae</taxon>
        <taxon>Lacrimispora</taxon>
    </lineage>
</organism>
<evidence type="ECO:0000313" key="2">
    <source>
        <dbReference type="EMBL" id="GLB32399.1"/>
    </source>
</evidence>
<feature type="transmembrane region" description="Helical" evidence="1">
    <location>
        <begin position="87"/>
        <end position="111"/>
    </location>
</feature>
<feature type="transmembrane region" description="Helical" evidence="1">
    <location>
        <begin position="7"/>
        <end position="31"/>
    </location>
</feature>
<proteinExistence type="predicted"/>
<keyword evidence="1" id="KW-1133">Transmembrane helix</keyword>
<dbReference type="EMBL" id="BRPJ01000093">
    <property type="protein sequence ID" value="GLB32399.1"/>
    <property type="molecule type" value="Genomic_DNA"/>
</dbReference>
<feature type="transmembrane region" description="Helical" evidence="1">
    <location>
        <begin position="117"/>
        <end position="140"/>
    </location>
</feature>
<accession>A0A3E2NE11</accession>
<evidence type="ECO:0000313" key="3">
    <source>
        <dbReference type="EMBL" id="RFZ79242.1"/>
    </source>
</evidence>
<dbReference type="RefSeq" id="WP_117416753.1">
    <property type="nucleotide sequence ID" value="NZ_BRPJ01000093.1"/>
</dbReference>
<evidence type="ECO:0000256" key="1">
    <source>
        <dbReference type="SAM" id="Phobius"/>
    </source>
</evidence>
<reference evidence="2 5" key="2">
    <citation type="journal article" date="2024" name="Int. J. Syst. Evol. Microbiol.">
        <title>Lacrimispora brassicae sp. nov. isolated from fermented cabbage, and proposal of Clostridium indicum Gundawar et al. 2019 and Clostridium methoxybenzovorans Mechichi et al. 1999 as heterotypic synonyms of Lacrimispora amygdalina (Parshina et al. 2003) Haas and Blanchard 2020 and Lacrimispora indolis (McClung and McCoy 1957) Haas and Blanchard 2020, respectively.</title>
        <authorList>
            <person name="Kobayashi H."/>
            <person name="Tanizawa Y."/>
            <person name="Sakamoto M."/>
            <person name="Ohkuma M."/>
            <person name="Tohno M."/>
        </authorList>
    </citation>
    <scope>NUCLEOTIDE SEQUENCE [LARGE SCALE GENOMIC DNA]</scope>
    <source>
        <strain evidence="2 5">DSM 12857</strain>
    </source>
</reference>
<reference evidence="3 4" key="1">
    <citation type="submission" date="2018-07" db="EMBL/GenBank/DDBJ databases">
        <title>New species, Clostridium PI-S10-A1B.</title>
        <authorList>
            <person name="Krishna G."/>
            <person name="Summeta K."/>
            <person name="Shikha S."/>
            <person name="Prabhu P.B."/>
            <person name="Suresh K."/>
        </authorList>
    </citation>
    <scope>NUCLEOTIDE SEQUENCE [LARGE SCALE GENOMIC DNA]</scope>
    <source>
        <strain evidence="3 4">PI-S10-A1B</strain>
    </source>
</reference>
<protein>
    <submittedName>
        <fullName evidence="3">DUF2975 domain-containing protein</fullName>
    </submittedName>
</protein>
<evidence type="ECO:0000313" key="4">
    <source>
        <dbReference type="Proteomes" id="UP000260680"/>
    </source>
</evidence>
<dbReference type="Pfam" id="PF11188">
    <property type="entry name" value="DUF2975"/>
    <property type="match status" value="1"/>
</dbReference>
<keyword evidence="5" id="KW-1185">Reference proteome</keyword>
<evidence type="ECO:0000313" key="5">
    <source>
        <dbReference type="Proteomes" id="UP001419084"/>
    </source>
</evidence>
<sequence>MKRCSTIFLKISVIIIGMPVLALCIYGFSWLAHNPVNPDYVLILYPIVIGMYVSTIPFYFALFKAYKLLCYIDKNEAFSQSSVNTLIFIKYCVTIISLLYLIIMPFVYLLADKDDAPGLIICGMVFIFASMVIVFFVAVLQRLLQDAIDIKMENDLTV</sequence>
<feature type="transmembrane region" description="Helical" evidence="1">
    <location>
        <begin position="43"/>
        <end position="66"/>
    </location>
</feature>